<evidence type="ECO:0000259" key="2">
    <source>
        <dbReference type="PROSITE" id="PS50004"/>
    </source>
</evidence>
<dbReference type="Gene3D" id="2.60.40.150">
    <property type="entry name" value="C2 domain"/>
    <property type="match status" value="1"/>
</dbReference>
<name>A0A5S9IJ83_UABAM</name>
<feature type="domain" description="C2" evidence="2">
    <location>
        <begin position="315"/>
        <end position="443"/>
    </location>
</feature>
<evidence type="ECO:0000313" key="3">
    <source>
        <dbReference type="EMBL" id="BBM82456.1"/>
    </source>
</evidence>
<dbReference type="SMART" id="SM00239">
    <property type="entry name" value="C2"/>
    <property type="match status" value="1"/>
</dbReference>
<dbReference type="Proteomes" id="UP000326354">
    <property type="component" value="Chromosome"/>
</dbReference>
<dbReference type="Pfam" id="PF00168">
    <property type="entry name" value="C2"/>
    <property type="match status" value="1"/>
</dbReference>
<keyword evidence="4" id="KW-1185">Reference proteome</keyword>
<feature type="compositionally biased region" description="Basic and acidic residues" evidence="1">
    <location>
        <begin position="318"/>
        <end position="328"/>
    </location>
</feature>
<dbReference type="AlphaFoldDB" id="A0A5S9IJ83"/>
<dbReference type="RefSeq" id="WP_151966698.1">
    <property type="nucleotide sequence ID" value="NZ_AP019860.1"/>
</dbReference>
<proteinExistence type="predicted"/>
<sequence length="454" mass="53363">MRFFVIIILSVFVYANDTQWVTKDFAHFSFKVQASWKNSSANMYQINNSNYVDFRHYPVTSNIEEEIAKIENILFAQQVYSKVQQKSHMVNHASGTAITYKTATQFYDVFFCIFEDKLYVVLYCFSDKLYAQMLQNSAQSFTVKKVNPSTVEEYHKNFAVKYSIDPKWQKEVLTNTVDKKTIFYRISPFFSMQVYMEILPFEVPLHLTIEKIQRIFFPHHVYARVIKKPQTSVPGKQYFYIIRDKSFPLRYRYAEIFFCIRGRRAYAVAYFYQKKSVHLEDILKSLVIENKFSYTDRKQDTTTETNDNNPDENSEPSETEKPREEDVPKITKSYLIHVTSAKIFIQKTNGKKWDFGWGKTTAPDSYATIKEFGSEKEYTTSIVRNSLQPKWNYATPIVAKKGQVLVINVYDDDSRKNDEIGTIMITIKESDIKKGFRDIQFNSVEKLTLTFMAK</sequence>
<dbReference type="EMBL" id="AP019860">
    <property type="protein sequence ID" value="BBM82456.1"/>
    <property type="molecule type" value="Genomic_DNA"/>
</dbReference>
<dbReference type="InterPro" id="IPR035892">
    <property type="entry name" value="C2_domain_sf"/>
</dbReference>
<dbReference type="KEGG" id="uam:UABAM_00799"/>
<gene>
    <name evidence="3" type="ORF">UABAM_00799</name>
</gene>
<accession>A0A5S9IJ83</accession>
<evidence type="ECO:0000256" key="1">
    <source>
        <dbReference type="SAM" id="MobiDB-lite"/>
    </source>
</evidence>
<protein>
    <recommendedName>
        <fullName evidence="2">C2 domain-containing protein</fullName>
    </recommendedName>
</protein>
<organism evidence="3 4">
    <name type="scientific">Uabimicrobium amorphum</name>
    <dbReference type="NCBI Taxonomy" id="2596890"/>
    <lineage>
        <taxon>Bacteria</taxon>
        <taxon>Pseudomonadati</taxon>
        <taxon>Planctomycetota</taxon>
        <taxon>Candidatus Uabimicrobiia</taxon>
        <taxon>Candidatus Uabimicrobiales</taxon>
        <taxon>Candidatus Uabimicrobiaceae</taxon>
        <taxon>Candidatus Uabimicrobium</taxon>
    </lineage>
</organism>
<dbReference type="SUPFAM" id="SSF49562">
    <property type="entry name" value="C2 domain (Calcium/lipid-binding domain, CaLB)"/>
    <property type="match status" value="1"/>
</dbReference>
<dbReference type="PROSITE" id="PS50004">
    <property type="entry name" value="C2"/>
    <property type="match status" value="1"/>
</dbReference>
<evidence type="ECO:0000313" key="4">
    <source>
        <dbReference type="Proteomes" id="UP000326354"/>
    </source>
</evidence>
<feature type="region of interest" description="Disordered" evidence="1">
    <location>
        <begin position="298"/>
        <end position="328"/>
    </location>
</feature>
<reference evidence="3 4" key="1">
    <citation type="submission" date="2019-08" db="EMBL/GenBank/DDBJ databases">
        <title>Complete genome sequence of Candidatus Uab amorphum.</title>
        <authorList>
            <person name="Shiratori T."/>
            <person name="Suzuki S."/>
            <person name="Kakizawa Y."/>
            <person name="Ishida K."/>
        </authorList>
    </citation>
    <scope>NUCLEOTIDE SEQUENCE [LARGE SCALE GENOMIC DNA]</scope>
    <source>
        <strain evidence="3 4">SRT547</strain>
    </source>
</reference>
<dbReference type="InterPro" id="IPR000008">
    <property type="entry name" value="C2_dom"/>
</dbReference>